<keyword evidence="1" id="KW-0472">Membrane</keyword>
<keyword evidence="3" id="KW-1185">Reference proteome</keyword>
<feature type="transmembrane region" description="Helical" evidence="1">
    <location>
        <begin position="249"/>
        <end position="269"/>
    </location>
</feature>
<evidence type="ECO:0000256" key="1">
    <source>
        <dbReference type="SAM" id="Phobius"/>
    </source>
</evidence>
<protein>
    <submittedName>
        <fullName evidence="2">Uncharacterized protein</fullName>
    </submittedName>
</protein>
<reference evidence="3" key="1">
    <citation type="journal article" date="2018" name="Nat. Microbiol.">
        <title>Leveraging single-cell genomics to expand the fungal tree of life.</title>
        <authorList>
            <person name="Ahrendt S.R."/>
            <person name="Quandt C.A."/>
            <person name="Ciobanu D."/>
            <person name="Clum A."/>
            <person name="Salamov A."/>
            <person name="Andreopoulos B."/>
            <person name="Cheng J.F."/>
            <person name="Woyke T."/>
            <person name="Pelin A."/>
            <person name="Henrissat B."/>
            <person name="Reynolds N.K."/>
            <person name="Benny G.L."/>
            <person name="Smith M.E."/>
            <person name="James T.Y."/>
            <person name="Grigoriev I.V."/>
        </authorList>
    </citation>
    <scope>NUCLEOTIDE SEQUENCE [LARGE SCALE GENOMIC DNA]</scope>
    <source>
        <strain evidence="3">RSA 1356</strain>
    </source>
</reference>
<dbReference type="OrthoDB" id="2256270at2759"/>
<gene>
    <name evidence="2" type="ORF">THASP1DRAFT_25014</name>
</gene>
<organism evidence="2 3">
    <name type="scientific">Thamnocephalis sphaerospora</name>
    <dbReference type="NCBI Taxonomy" id="78915"/>
    <lineage>
        <taxon>Eukaryota</taxon>
        <taxon>Fungi</taxon>
        <taxon>Fungi incertae sedis</taxon>
        <taxon>Zoopagomycota</taxon>
        <taxon>Zoopagomycotina</taxon>
        <taxon>Zoopagomycetes</taxon>
        <taxon>Zoopagales</taxon>
        <taxon>Sigmoideomycetaceae</taxon>
        <taxon>Thamnocephalis</taxon>
    </lineage>
</organism>
<accession>A0A4P9XLI2</accession>
<dbReference type="Proteomes" id="UP000271241">
    <property type="component" value="Unassembled WGS sequence"/>
</dbReference>
<feature type="transmembrane region" description="Helical" evidence="1">
    <location>
        <begin position="67"/>
        <end position="87"/>
    </location>
</feature>
<name>A0A4P9XLI2_9FUNG</name>
<dbReference type="EMBL" id="KZ992829">
    <property type="protein sequence ID" value="RKP06727.1"/>
    <property type="molecule type" value="Genomic_DNA"/>
</dbReference>
<evidence type="ECO:0000313" key="3">
    <source>
        <dbReference type="Proteomes" id="UP000271241"/>
    </source>
</evidence>
<feature type="transmembrane region" description="Helical" evidence="1">
    <location>
        <begin position="204"/>
        <end position="228"/>
    </location>
</feature>
<feature type="transmembrane region" description="Helical" evidence="1">
    <location>
        <begin position="164"/>
        <end position="184"/>
    </location>
</feature>
<dbReference type="AlphaFoldDB" id="A0A4P9XLI2"/>
<keyword evidence="1" id="KW-1133">Transmembrane helix</keyword>
<keyword evidence="1" id="KW-0812">Transmembrane</keyword>
<feature type="transmembrane region" description="Helical" evidence="1">
    <location>
        <begin position="99"/>
        <end position="120"/>
    </location>
</feature>
<sequence length="335" mass="37343">MRLHPICLSRGSSGRIDRSQLLKEGWEKNATYLWGIPLHPMGELNAMQFLMEAQGDKEEMRLRRNNMIVETILNVVATYIFAHNALVSLRILRRQKYVLAGWCCLLQAVAGLVYTLPSLYADFPDGPCCRQALWIAGFGISVSTICVGITLLQKAYLVHDKNKWLLTAGTILLFPQPIITYYTWTSPAAMVPSAGCLLLYPPELPWIKLALDAPINIIFSVAFIIVVYRQYHLFGSAAWARLVRDGIQTMCIIVLSNLVCMLCVVFEAAGPFSQLFFVFDWLITSVLLRHHLSTLCSASSVPHRPTTAHMLQGFSKIATAAPEYSKFAAGGAVYV</sequence>
<feature type="transmembrane region" description="Helical" evidence="1">
    <location>
        <begin position="132"/>
        <end position="152"/>
    </location>
</feature>
<evidence type="ECO:0000313" key="2">
    <source>
        <dbReference type="EMBL" id="RKP06727.1"/>
    </source>
</evidence>
<proteinExistence type="predicted"/>